<dbReference type="Gene3D" id="1.10.10.10">
    <property type="entry name" value="Winged helix-like DNA-binding domain superfamily/Winged helix DNA-binding domain"/>
    <property type="match status" value="1"/>
</dbReference>
<evidence type="ECO:0000259" key="4">
    <source>
        <dbReference type="Pfam" id="PF12802"/>
    </source>
</evidence>
<sequence>MTRRSRRDEEAVGRFVERFAVQLADSGIPRMPARVFASVLVADEGRRTAAELASLLQVSPAAISGAVRYLMQVGLLAREREPAERRDHYRVQPDVWYESYTRRDQLLVRWLQSLQDGVEALGPSTPAGQRLDETRRFFAFIHAELPRLMNKWRKLRAEGDG</sequence>
<keyword evidence="3" id="KW-0804">Transcription</keyword>
<dbReference type="Proteomes" id="UP001217838">
    <property type="component" value="Unassembled WGS sequence"/>
</dbReference>
<feature type="domain" description="HTH marR-type" evidence="4">
    <location>
        <begin position="26"/>
        <end position="86"/>
    </location>
</feature>
<proteinExistence type="predicted"/>
<evidence type="ECO:0000313" key="6">
    <source>
        <dbReference type="Proteomes" id="UP001217838"/>
    </source>
</evidence>
<dbReference type="EMBL" id="JAQNDN010000023">
    <property type="protein sequence ID" value="MDC0673989.1"/>
    <property type="molecule type" value="Genomic_DNA"/>
</dbReference>
<dbReference type="InterPro" id="IPR052362">
    <property type="entry name" value="HTH-GbsR_regulator"/>
</dbReference>
<evidence type="ECO:0000256" key="1">
    <source>
        <dbReference type="ARBA" id="ARBA00023015"/>
    </source>
</evidence>
<dbReference type="Pfam" id="PF12802">
    <property type="entry name" value="MarR_2"/>
    <property type="match status" value="1"/>
</dbReference>
<keyword evidence="1" id="KW-0805">Transcription regulation</keyword>
<keyword evidence="6" id="KW-1185">Reference proteome</keyword>
<gene>
    <name evidence="5" type="ORF">POL58_39955</name>
</gene>
<evidence type="ECO:0000256" key="3">
    <source>
        <dbReference type="ARBA" id="ARBA00023163"/>
    </source>
</evidence>
<dbReference type="InterPro" id="IPR036390">
    <property type="entry name" value="WH_DNA-bd_sf"/>
</dbReference>
<evidence type="ECO:0000256" key="2">
    <source>
        <dbReference type="ARBA" id="ARBA00023125"/>
    </source>
</evidence>
<dbReference type="PANTHER" id="PTHR38465">
    <property type="entry name" value="HTH-TYPE TRANSCRIPTIONAL REGULATOR MJ1563-RELATED"/>
    <property type="match status" value="1"/>
</dbReference>
<dbReference type="InterPro" id="IPR036388">
    <property type="entry name" value="WH-like_DNA-bd_sf"/>
</dbReference>
<name>A0ABT5BIK3_9BACT</name>
<dbReference type="SUPFAM" id="SSF46785">
    <property type="entry name" value="Winged helix' DNA-binding domain"/>
    <property type="match status" value="1"/>
</dbReference>
<dbReference type="InterPro" id="IPR000835">
    <property type="entry name" value="HTH_MarR-typ"/>
</dbReference>
<evidence type="ECO:0000313" key="5">
    <source>
        <dbReference type="EMBL" id="MDC0673989.1"/>
    </source>
</evidence>
<organism evidence="5 6">
    <name type="scientific">Nannocystis radixulma</name>
    <dbReference type="NCBI Taxonomy" id="2995305"/>
    <lineage>
        <taxon>Bacteria</taxon>
        <taxon>Pseudomonadati</taxon>
        <taxon>Myxococcota</taxon>
        <taxon>Polyangia</taxon>
        <taxon>Nannocystales</taxon>
        <taxon>Nannocystaceae</taxon>
        <taxon>Nannocystis</taxon>
    </lineage>
</organism>
<keyword evidence="2" id="KW-0238">DNA-binding</keyword>
<dbReference type="Gene3D" id="1.10.287.160">
    <property type="entry name" value="HR1 repeat"/>
    <property type="match status" value="1"/>
</dbReference>
<reference evidence="5 6" key="1">
    <citation type="submission" date="2022-11" db="EMBL/GenBank/DDBJ databases">
        <title>Minimal conservation of predation-associated metabolite biosynthetic gene clusters underscores biosynthetic potential of Myxococcota including descriptions for ten novel species: Archangium lansinium sp. nov., Myxococcus landrumus sp. nov., Nannocystis bai.</title>
        <authorList>
            <person name="Ahearne A."/>
            <person name="Stevens C."/>
            <person name="Dowd S."/>
        </authorList>
    </citation>
    <scope>NUCLEOTIDE SEQUENCE [LARGE SCALE GENOMIC DNA]</scope>
    <source>
        <strain evidence="5 6">NCELM</strain>
    </source>
</reference>
<accession>A0ABT5BIK3</accession>
<dbReference type="RefSeq" id="WP_272007794.1">
    <property type="nucleotide sequence ID" value="NZ_JAQNDN010000023.1"/>
</dbReference>
<comment type="caution">
    <text evidence="5">The sequence shown here is derived from an EMBL/GenBank/DDBJ whole genome shotgun (WGS) entry which is preliminary data.</text>
</comment>
<dbReference type="PANTHER" id="PTHR38465:SF2">
    <property type="entry name" value="HTH-TYPE TRANSCRIPTIONAL REGULATOR MMPR5"/>
    <property type="match status" value="1"/>
</dbReference>
<protein>
    <submittedName>
        <fullName evidence="5">MarR family transcriptional regulator</fullName>
    </submittedName>
</protein>